<organism evidence="2 3">
    <name type="scientific">Dreissena polymorpha</name>
    <name type="common">Zebra mussel</name>
    <name type="synonym">Mytilus polymorpha</name>
    <dbReference type="NCBI Taxonomy" id="45954"/>
    <lineage>
        <taxon>Eukaryota</taxon>
        <taxon>Metazoa</taxon>
        <taxon>Spiralia</taxon>
        <taxon>Lophotrochozoa</taxon>
        <taxon>Mollusca</taxon>
        <taxon>Bivalvia</taxon>
        <taxon>Autobranchia</taxon>
        <taxon>Heteroconchia</taxon>
        <taxon>Euheterodonta</taxon>
        <taxon>Imparidentia</taxon>
        <taxon>Neoheterodontei</taxon>
        <taxon>Myida</taxon>
        <taxon>Dreissenoidea</taxon>
        <taxon>Dreissenidae</taxon>
        <taxon>Dreissena</taxon>
    </lineage>
</organism>
<name>A0A9D4LTL1_DREPO</name>
<dbReference type="EMBL" id="JAIWYP010000002">
    <property type="protein sequence ID" value="KAH3863781.1"/>
    <property type="molecule type" value="Genomic_DNA"/>
</dbReference>
<comment type="caution">
    <text evidence="2">The sequence shown here is derived from an EMBL/GenBank/DDBJ whole genome shotgun (WGS) entry which is preliminary data.</text>
</comment>
<dbReference type="AlphaFoldDB" id="A0A9D4LTL1"/>
<proteinExistence type="predicted"/>
<feature type="region of interest" description="Disordered" evidence="1">
    <location>
        <begin position="92"/>
        <end position="120"/>
    </location>
</feature>
<sequence>MIKGGRGMIKKNWEGGGGYNVGVIMWDGGIMWVCGWGGRGMGGGGDGVRGGYNMLKKLGGGSGGGRGLGAGNNGGGCGNLLDGGGGVKGGYNVGRGLSSGNQLVDGPTDRQTDRQTDRPT</sequence>
<accession>A0A9D4LTL1</accession>
<gene>
    <name evidence="2" type="ORF">DPMN_026781</name>
</gene>
<evidence type="ECO:0000313" key="3">
    <source>
        <dbReference type="Proteomes" id="UP000828390"/>
    </source>
</evidence>
<dbReference type="Proteomes" id="UP000828390">
    <property type="component" value="Unassembled WGS sequence"/>
</dbReference>
<reference evidence="2" key="1">
    <citation type="journal article" date="2019" name="bioRxiv">
        <title>The Genome of the Zebra Mussel, Dreissena polymorpha: A Resource for Invasive Species Research.</title>
        <authorList>
            <person name="McCartney M.A."/>
            <person name="Auch B."/>
            <person name="Kono T."/>
            <person name="Mallez S."/>
            <person name="Zhang Y."/>
            <person name="Obille A."/>
            <person name="Becker A."/>
            <person name="Abrahante J.E."/>
            <person name="Garbe J."/>
            <person name="Badalamenti J.P."/>
            <person name="Herman A."/>
            <person name="Mangelson H."/>
            <person name="Liachko I."/>
            <person name="Sullivan S."/>
            <person name="Sone E.D."/>
            <person name="Koren S."/>
            <person name="Silverstein K.A.T."/>
            <person name="Beckman K.B."/>
            <person name="Gohl D.M."/>
        </authorList>
    </citation>
    <scope>NUCLEOTIDE SEQUENCE</scope>
    <source>
        <strain evidence="2">Duluth1</strain>
        <tissue evidence="2">Whole animal</tissue>
    </source>
</reference>
<evidence type="ECO:0000313" key="2">
    <source>
        <dbReference type="EMBL" id="KAH3863781.1"/>
    </source>
</evidence>
<keyword evidence="3" id="KW-1185">Reference proteome</keyword>
<reference evidence="2" key="2">
    <citation type="submission" date="2020-11" db="EMBL/GenBank/DDBJ databases">
        <authorList>
            <person name="McCartney M.A."/>
            <person name="Auch B."/>
            <person name="Kono T."/>
            <person name="Mallez S."/>
            <person name="Becker A."/>
            <person name="Gohl D.M."/>
            <person name="Silverstein K.A.T."/>
            <person name="Koren S."/>
            <person name="Bechman K.B."/>
            <person name="Herman A."/>
            <person name="Abrahante J.E."/>
            <person name="Garbe J."/>
        </authorList>
    </citation>
    <scope>NUCLEOTIDE SEQUENCE</scope>
    <source>
        <strain evidence="2">Duluth1</strain>
        <tissue evidence="2">Whole animal</tissue>
    </source>
</reference>
<feature type="compositionally biased region" description="Basic and acidic residues" evidence="1">
    <location>
        <begin position="107"/>
        <end position="120"/>
    </location>
</feature>
<protein>
    <submittedName>
        <fullName evidence="2">Uncharacterized protein</fullName>
    </submittedName>
</protein>
<evidence type="ECO:0000256" key="1">
    <source>
        <dbReference type="SAM" id="MobiDB-lite"/>
    </source>
</evidence>